<evidence type="ECO:0000313" key="2">
    <source>
        <dbReference type="Proteomes" id="UP000281553"/>
    </source>
</evidence>
<dbReference type="EMBL" id="UYRU01059667">
    <property type="protein sequence ID" value="VDN14571.1"/>
    <property type="molecule type" value="Genomic_DNA"/>
</dbReference>
<reference evidence="1 2" key="1">
    <citation type="submission" date="2018-11" db="EMBL/GenBank/DDBJ databases">
        <authorList>
            <consortium name="Pathogen Informatics"/>
        </authorList>
    </citation>
    <scope>NUCLEOTIDE SEQUENCE [LARGE SCALE GENOMIC DNA]</scope>
</reference>
<dbReference type="OrthoDB" id="10029313at2759"/>
<sequence length="150" mass="16306">MFGSSGAVRTEDVSEATERIAAGLGVGNAHHPKATKAILLPHSHIAIVPTNKARPTVALDRSDCLQKAKNLLKDGQFDAPRNTFPLKRLTREIDVTLLALEDSAAITPTGRRMARVQETALVHCYALPKVHKESTLLRPIVSLKALQNMN</sequence>
<gene>
    <name evidence="1" type="ORF">DILT_LOCUS10402</name>
</gene>
<name>A0A3P7M9A9_DIBLA</name>
<organism evidence="1 2">
    <name type="scientific">Dibothriocephalus latus</name>
    <name type="common">Fish tapeworm</name>
    <name type="synonym">Diphyllobothrium latum</name>
    <dbReference type="NCBI Taxonomy" id="60516"/>
    <lineage>
        <taxon>Eukaryota</taxon>
        <taxon>Metazoa</taxon>
        <taxon>Spiralia</taxon>
        <taxon>Lophotrochozoa</taxon>
        <taxon>Platyhelminthes</taxon>
        <taxon>Cestoda</taxon>
        <taxon>Eucestoda</taxon>
        <taxon>Diphyllobothriidea</taxon>
        <taxon>Diphyllobothriidae</taxon>
        <taxon>Dibothriocephalus</taxon>
    </lineage>
</organism>
<keyword evidence="2" id="KW-1185">Reference proteome</keyword>
<dbReference type="Proteomes" id="UP000281553">
    <property type="component" value="Unassembled WGS sequence"/>
</dbReference>
<evidence type="ECO:0000313" key="1">
    <source>
        <dbReference type="EMBL" id="VDN14571.1"/>
    </source>
</evidence>
<proteinExistence type="predicted"/>
<accession>A0A3P7M9A9</accession>
<protein>
    <submittedName>
        <fullName evidence="1">Uncharacterized protein</fullName>
    </submittedName>
</protein>
<dbReference type="AlphaFoldDB" id="A0A3P7M9A9"/>